<dbReference type="Gene3D" id="3.30.70.2890">
    <property type="entry name" value="XS domain"/>
    <property type="match status" value="1"/>
</dbReference>
<keyword evidence="8" id="KW-1185">Reference proteome</keyword>
<reference evidence="7" key="1">
    <citation type="journal article" date="2017" name="Nature">
        <title>The sunflower genome provides insights into oil metabolism, flowering and Asterid evolution.</title>
        <authorList>
            <person name="Badouin H."/>
            <person name="Gouzy J."/>
            <person name="Grassa C.J."/>
            <person name="Murat F."/>
            <person name="Staton S.E."/>
            <person name="Cottret L."/>
            <person name="Lelandais-Briere C."/>
            <person name="Owens G.L."/>
            <person name="Carrere S."/>
            <person name="Mayjonade B."/>
            <person name="Legrand L."/>
            <person name="Gill N."/>
            <person name="Kane N.C."/>
            <person name="Bowers J.E."/>
            <person name="Hubner S."/>
            <person name="Bellec A."/>
            <person name="Berard A."/>
            <person name="Berges H."/>
            <person name="Blanchet N."/>
            <person name="Boniface M.C."/>
            <person name="Brunel D."/>
            <person name="Catrice O."/>
            <person name="Chaidir N."/>
            <person name="Claudel C."/>
            <person name="Donnadieu C."/>
            <person name="Faraut T."/>
            <person name="Fievet G."/>
            <person name="Helmstetter N."/>
            <person name="King M."/>
            <person name="Knapp S.J."/>
            <person name="Lai Z."/>
            <person name="Le Paslier M.C."/>
            <person name="Lippi Y."/>
            <person name="Lorenzon L."/>
            <person name="Mandel J.R."/>
            <person name="Marage G."/>
            <person name="Marchand G."/>
            <person name="Marquand E."/>
            <person name="Bret-Mestries E."/>
            <person name="Morien E."/>
            <person name="Nambeesan S."/>
            <person name="Nguyen T."/>
            <person name="Pegot-Espagnet P."/>
            <person name="Pouilly N."/>
            <person name="Raftis F."/>
            <person name="Sallet E."/>
            <person name="Schiex T."/>
            <person name="Thomas J."/>
            <person name="Vandecasteele C."/>
            <person name="Vares D."/>
            <person name="Vear F."/>
            <person name="Vautrin S."/>
            <person name="Crespi M."/>
            <person name="Mangin B."/>
            <person name="Burke J.M."/>
            <person name="Salse J."/>
            <person name="Munos S."/>
            <person name="Vincourt P."/>
            <person name="Rieseberg L.H."/>
            <person name="Langlade N.B."/>
        </authorList>
    </citation>
    <scope>NUCLEOTIDE SEQUENCE</scope>
    <source>
        <tissue evidence="7">Leaves</tissue>
    </source>
</reference>
<dbReference type="Proteomes" id="UP000215914">
    <property type="component" value="Unassembled WGS sequence"/>
</dbReference>
<feature type="coiled-coil region" evidence="3">
    <location>
        <begin position="389"/>
        <end position="471"/>
    </location>
</feature>
<evidence type="ECO:0000313" key="8">
    <source>
        <dbReference type="Proteomes" id="UP000215914"/>
    </source>
</evidence>
<reference evidence="7" key="2">
    <citation type="submission" date="2020-06" db="EMBL/GenBank/DDBJ databases">
        <title>Helianthus annuus Genome sequencing and assembly Release 2.</title>
        <authorList>
            <person name="Gouzy J."/>
            <person name="Langlade N."/>
            <person name="Munos S."/>
        </authorList>
    </citation>
    <scope>NUCLEOTIDE SEQUENCE</scope>
    <source>
        <tissue evidence="7">Leaves</tissue>
    </source>
</reference>
<dbReference type="InterPro" id="IPR045177">
    <property type="entry name" value="FDM1-5/IDN2"/>
</dbReference>
<dbReference type="GO" id="GO:0080188">
    <property type="term" value="P:gene silencing by siRNA-directed DNA methylation"/>
    <property type="evidence" value="ECO:0007669"/>
    <property type="project" value="InterPro"/>
</dbReference>
<feature type="domain" description="XS" evidence="4">
    <location>
        <begin position="128"/>
        <end position="239"/>
    </location>
</feature>
<dbReference type="PANTHER" id="PTHR21596:SF23">
    <property type="entry name" value="FACTOR OF DNA METHYLATION 4"/>
    <property type="match status" value="1"/>
</dbReference>
<evidence type="ECO:0000256" key="3">
    <source>
        <dbReference type="SAM" id="Coils"/>
    </source>
</evidence>
<keyword evidence="2" id="KW-0943">RNA-mediated gene silencing</keyword>
<evidence type="ECO:0000256" key="2">
    <source>
        <dbReference type="ARBA" id="ARBA00023158"/>
    </source>
</evidence>
<evidence type="ECO:0000313" key="7">
    <source>
        <dbReference type="EMBL" id="KAF5804535.1"/>
    </source>
</evidence>
<dbReference type="EMBL" id="MNCJ02000320">
    <property type="protein sequence ID" value="KAF5804535.1"/>
    <property type="molecule type" value="Genomic_DNA"/>
</dbReference>
<dbReference type="Pfam" id="PF03469">
    <property type="entry name" value="XH"/>
    <property type="match status" value="1"/>
</dbReference>
<dbReference type="InterPro" id="IPR038588">
    <property type="entry name" value="XS_domain_sf"/>
</dbReference>
<dbReference type="InterPro" id="IPR005380">
    <property type="entry name" value="XS_domain"/>
</dbReference>
<sequence length="636" mass="74758">MTQPSRDTVNVDPELEKYKHKYHKDLRGGCYKIQFSENMLKCPFCPHSRDYCYEDLLRHANRIVRESKSASFKDRAKHMALIEYLENDFYARRKCLESQQQPTQDFYAKRRCLDSTSADTTPKQNANEELLVWPWMAVVANIPVEYKNGKYAGDSGKKLKDDWTEKGYNPVKVYPLWSSQGHSGLAVVEFGPTWAGLNHVMRFITDFEVNKHGREDWYGRETCKDDKLYAWIATDKDYNLYGLVGNYLKKNGALKTVADVQKEEAVIRSKYIMGLTTIIDEKDKQSEKIKREISKTDIQLKNVMRQKEKITEDFNKELEMMQKKADEQLKMITTEHEQSKRLLEDREKELRAREAKNENEQRKLDYEKRMNEMAIQEQIKADERMLKLAVDQKREKEKLHQKIIKLEKKLDEKQRLELEIKQMKGAIEVMKHMTEEDLEAKNKMKSLQNDLKEKEEELEGLEELNQALIVKERKTNDELVDARKELIFGFKDNANTAQIFVKRMGDLEVRPFIVAAQRHCSNKKKAIENATKMVSLWEDHLADSSWHPFKVVTIGEKPTEILDEEDEKIASLKNECEKDVFDAVVTALNELNEYNPSGRYPVAVLWNKGEKRPATLKEGVEYLLYKWKPRKTRKRC</sequence>
<accession>A0A9K3IYX0</accession>
<dbReference type="Gramene" id="mRNA:HanXRQr2_Chr05g0198151">
    <property type="protein sequence ID" value="mRNA:HanXRQr2_Chr05g0198151"/>
    <property type="gene ID" value="HanXRQr2_Chr05g0198151"/>
</dbReference>
<dbReference type="AlphaFoldDB" id="A0A9K3IYX0"/>
<dbReference type="InterPro" id="IPR005381">
    <property type="entry name" value="Znf-XS_domain"/>
</dbReference>
<comment type="caution">
    <text evidence="7">The sequence shown here is derived from an EMBL/GenBank/DDBJ whole genome shotgun (WGS) entry which is preliminary data.</text>
</comment>
<dbReference type="Pfam" id="PF03470">
    <property type="entry name" value="zf-XS"/>
    <property type="match status" value="1"/>
</dbReference>
<evidence type="ECO:0000259" key="4">
    <source>
        <dbReference type="Pfam" id="PF03468"/>
    </source>
</evidence>
<dbReference type="Pfam" id="PF03468">
    <property type="entry name" value="XS"/>
    <property type="match status" value="1"/>
</dbReference>
<dbReference type="OrthoDB" id="1892195at2759"/>
<protein>
    <submittedName>
        <fullName evidence="7">XS domain-containing protein</fullName>
    </submittedName>
</protein>
<organism evidence="7 8">
    <name type="scientific">Helianthus annuus</name>
    <name type="common">Common sunflower</name>
    <dbReference type="NCBI Taxonomy" id="4232"/>
    <lineage>
        <taxon>Eukaryota</taxon>
        <taxon>Viridiplantae</taxon>
        <taxon>Streptophyta</taxon>
        <taxon>Embryophyta</taxon>
        <taxon>Tracheophyta</taxon>
        <taxon>Spermatophyta</taxon>
        <taxon>Magnoliopsida</taxon>
        <taxon>eudicotyledons</taxon>
        <taxon>Gunneridae</taxon>
        <taxon>Pentapetalae</taxon>
        <taxon>asterids</taxon>
        <taxon>campanulids</taxon>
        <taxon>Asterales</taxon>
        <taxon>Asteraceae</taxon>
        <taxon>Asteroideae</taxon>
        <taxon>Heliantheae alliance</taxon>
        <taxon>Heliantheae</taxon>
        <taxon>Helianthus</taxon>
    </lineage>
</organism>
<proteinExistence type="predicted"/>
<feature type="domain" description="Factor of DNA methylation 1-5/IDN2" evidence="5">
    <location>
        <begin position="502"/>
        <end position="632"/>
    </location>
</feature>
<gene>
    <name evidence="7" type="ORF">HanXRQr2_Chr05g0198151</name>
</gene>
<evidence type="ECO:0000259" key="5">
    <source>
        <dbReference type="Pfam" id="PF03469"/>
    </source>
</evidence>
<dbReference type="InterPro" id="IPR005379">
    <property type="entry name" value="FDM1-5/IDN2_XH"/>
</dbReference>
<evidence type="ECO:0000259" key="6">
    <source>
        <dbReference type="Pfam" id="PF03470"/>
    </source>
</evidence>
<evidence type="ECO:0000256" key="1">
    <source>
        <dbReference type="ARBA" id="ARBA00023054"/>
    </source>
</evidence>
<name>A0A9K3IYX0_HELAN</name>
<feature type="domain" description="Zinc finger-XS" evidence="6">
    <location>
        <begin position="42"/>
        <end position="81"/>
    </location>
</feature>
<feature type="coiled-coil region" evidence="3">
    <location>
        <begin position="304"/>
        <end position="363"/>
    </location>
</feature>
<dbReference type="PANTHER" id="PTHR21596">
    <property type="entry name" value="RIBONUCLEASE P SUBUNIT P38"/>
    <property type="match status" value="1"/>
</dbReference>
<keyword evidence="1 3" id="KW-0175">Coiled coil</keyword>